<dbReference type="OrthoDB" id="3176171at2759"/>
<sequence length="70" mass="8024">MKAALHKRRFYVFNHSLVALLIVGYVLTCICICSQLFLNLLCLIGIKVVFIFLLFYPLTIHVLLLLSVDI</sequence>
<evidence type="ECO:0000313" key="2">
    <source>
        <dbReference type="EMBL" id="PIA24697.1"/>
    </source>
</evidence>
<keyword evidence="1" id="KW-0472">Membrane</keyword>
<name>A0A2G5C1M1_AQUCA</name>
<keyword evidence="3" id="KW-1185">Reference proteome</keyword>
<feature type="transmembrane region" description="Helical" evidence="1">
    <location>
        <begin position="44"/>
        <end position="66"/>
    </location>
</feature>
<keyword evidence="1" id="KW-0812">Transmembrane</keyword>
<dbReference type="EMBL" id="KZ305528">
    <property type="protein sequence ID" value="PIA24697.1"/>
    <property type="molecule type" value="Genomic_DNA"/>
</dbReference>
<dbReference type="AlphaFoldDB" id="A0A2G5C1M1"/>
<accession>A0A2G5C1M1</accession>
<gene>
    <name evidence="2" type="ORF">AQUCO_105200001v1</name>
</gene>
<feature type="transmembrane region" description="Helical" evidence="1">
    <location>
        <begin position="12"/>
        <end position="38"/>
    </location>
</feature>
<organism evidence="2 3">
    <name type="scientific">Aquilegia coerulea</name>
    <name type="common">Rocky mountain columbine</name>
    <dbReference type="NCBI Taxonomy" id="218851"/>
    <lineage>
        <taxon>Eukaryota</taxon>
        <taxon>Viridiplantae</taxon>
        <taxon>Streptophyta</taxon>
        <taxon>Embryophyta</taxon>
        <taxon>Tracheophyta</taxon>
        <taxon>Spermatophyta</taxon>
        <taxon>Magnoliopsida</taxon>
        <taxon>Ranunculales</taxon>
        <taxon>Ranunculaceae</taxon>
        <taxon>Thalictroideae</taxon>
        <taxon>Aquilegia</taxon>
    </lineage>
</organism>
<protein>
    <submittedName>
        <fullName evidence="2">Uncharacterized protein</fullName>
    </submittedName>
</protein>
<proteinExistence type="predicted"/>
<evidence type="ECO:0000313" key="3">
    <source>
        <dbReference type="Proteomes" id="UP000230069"/>
    </source>
</evidence>
<keyword evidence="1" id="KW-1133">Transmembrane helix</keyword>
<dbReference type="Proteomes" id="UP000230069">
    <property type="component" value="Unassembled WGS sequence"/>
</dbReference>
<evidence type="ECO:0000256" key="1">
    <source>
        <dbReference type="SAM" id="Phobius"/>
    </source>
</evidence>
<reference evidence="2 3" key="1">
    <citation type="submission" date="2017-09" db="EMBL/GenBank/DDBJ databases">
        <title>WGS assembly of Aquilegia coerulea Goldsmith.</title>
        <authorList>
            <person name="Hodges S."/>
            <person name="Kramer E."/>
            <person name="Nordborg M."/>
            <person name="Tomkins J."/>
            <person name="Borevitz J."/>
            <person name="Derieg N."/>
            <person name="Yan J."/>
            <person name="Mihaltcheva S."/>
            <person name="Hayes R.D."/>
            <person name="Rokhsar D."/>
        </authorList>
    </citation>
    <scope>NUCLEOTIDE SEQUENCE [LARGE SCALE GENOMIC DNA]</scope>
    <source>
        <strain evidence="3">cv. Goldsmith</strain>
    </source>
</reference>
<dbReference type="InParanoid" id="A0A2G5C1M1"/>